<organism evidence="2">
    <name type="scientific">viral metagenome</name>
    <dbReference type="NCBI Taxonomy" id="1070528"/>
    <lineage>
        <taxon>unclassified sequences</taxon>
        <taxon>metagenomes</taxon>
        <taxon>organismal metagenomes</taxon>
    </lineage>
</organism>
<sequence>MRGSGSNQSRNFSFNANPIQKPVGGIKKLVSIVERGGLDDFLYPANSKQTLVQPVYQQYHQFSSEVLETNYTGDAQWGSRITFTVPVTEYADLLQWCCLVIKPGSWIPTSVLPGLLRDDAHAFVPQSPGSSWTWIDQLGQHAIALAELEVDGIVIDSVDGDWASVASRAFLTSQQRSGWINSVVGGSLTGTVKRQQLISPTEDGNVYLWLPFWFSRRKNTGFPLASLQNKDIKIHITLRKFVDVVRMVSEPRETCDSSPLGMTVSYTNNSLAYSNTSTWTNSLVIPRLAGAQMIFGITYLADDLRAAYKFMPHEVMIEQVITMKFAEPLKYSVGFSATNSILIALPLTSFNNPVRRIFFFVRRKAVFRYNEWGNYGSRLLDEIDATWSPQKPMLQRAKLLVGTVFLIDQPETWWRSSSSKDLPGGVQLFDNYIYSTSFDGDRDTFAPQGGTLNSSRVDLRLDLEVEPPTSSNGASVEWEVVVFGLTYNWLRFQNGIANLMFTD</sequence>
<dbReference type="Gene3D" id="2.70.9.10">
    <property type="entry name" value="Adenovirus Type 2 Hexon, domain 4"/>
    <property type="match status" value="1"/>
</dbReference>
<feature type="domain" description="Major capsid protein N-terminal" evidence="1">
    <location>
        <begin position="51"/>
        <end position="255"/>
    </location>
</feature>
<dbReference type="EMBL" id="MN739163">
    <property type="protein sequence ID" value="QHS91707.1"/>
    <property type="molecule type" value="Genomic_DNA"/>
</dbReference>
<dbReference type="InterPro" id="IPR038519">
    <property type="entry name" value="MCP_C_sf"/>
</dbReference>
<accession>A0A6C0BH94</accession>
<name>A0A6C0BH94_9ZZZZ</name>
<dbReference type="InterPro" id="IPR016112">
    <property type="entry name" value="VP_dsDNA_II"/>
</dbReference>
<dbReference type="SUPFAM" id="SSF49749">
    <property type="entry name" value="Group II dsDNA viruses VP"/>
    <property type="match status" value="2"/>
</dbReference>
<protein>
    <recommendedName>
        <fullName evidence="1">Major capsid protein N-terminal domain-containing protein</fullName>
    </recommendedName>
</protein>
<evidence type="ECO:0000259" key="1">
    <source>
        <dbReference type="Pfam" id="PF16903"/>
    </source>
</evidence>
<dbReference type="Gene3D" id="2.70.9.20">
    <property type="entry name" value="Major capsid protein Vp54"/>
    <property type="match status" value="1"/>
</dbReference>
<dbReference type="AlphaFoldDB" id="A0A6C0BH94"/>
<evidence type="ECO:0000313" key="2">
    <source>
        <dbReference type="EMBL" id="QHS91707.1"/>
    </source>
</evidence>
<reference evidence="2" key="1">
    <citation type="journal article" date="2020" name="Nature">
        <title>Giant virus diversity and host interactions through global metagenomics.</title>
        <authorList>
            <person name="Schulz F."/>
            <person name="Roux S."/>
            <person name="Paez-Espino D."/>
            <person name="Jungbluth S."/>
            <person name="Walsh D.A."/>
            <person name="Denef V.J."/>
            <person name="McMahon K.D."/>
            <person name="Konstantinidis K.T."/>
            <person name="Eloe-Fadrosh E.A."/>
            <person name="Kyrpides N.C."/>
            <person name="Woyke T."/>
        </authorList>
    </citation>
    <scope>NUCLEOTIDE SEQUENCE</scope>
    <source>
        <strain evidence="2">GVMAG-M-3300013006-15</strain>
    </source>
</reference>
<dbReference type="Pfam" id="PF16903">
    <property type="entry name" value="Capsid_N"/>
    <property type="match status" value="1"/>
</dbReference>
<proteinExistence type="predicted"/>
<dbReference type="InterPro" id="IPR031654">
    <property type="entry name" value="Capsid_N"/>
</dbReference>